<sequence length="180" mass="19107">MNRAAQLGPLLAVLLLAGLGPVAAQTTDPLQPIPVQPSSTADSSVRTLIPTLIALRRPTAVPTFDITTSNFPPTQYPARYLGTPQEFSVFSSASTPWTVQLEIHAAPDDQGQTIPTDRLSYRVNGGPWIKALGVPQVVMSSVGPTPGWMPLKVEVALDLQGGETGGTYDFDLTFTAQVLP</sequence>
<accession>A0ABW1DFM3</accession>
<gene>
    <name evidence="2" type="ORF">ACFPQ6_04380</name>
</gene>
<proteinExistence type="predicted"/>
<organism evidence="2 3">
    <name type="scientific">Deinococcus petrolearius</name>
    <dbReference type="NCBI Taxonomy" id="1751295"/>
    <lineage>
        <taxon>Bacteria</taxon>
        <taxon>Thermotogati</taxon>
        <taxon>Deinococcota</taxon>
        <taxon>Deinococci</taxon>
        <taxon>Deinococcales</taxon>
        <taxon>Deinococcaceae</taxon>
        <taxon>Deinococcus</taxon>
    </lineage>
</organism>
<evidence type="ECO:0000313" key="2">
    <source>
        <dbReference type="EMBL" id="MFC5847538.1"/>
    </source>
</evidence>
<evidence type="ECO:0000256" key="1">
    <source>
        <dbReference type="SAM" id="SignalP"/>
    </source>
</evidence>
<comment type="caution">
    <text evidence="2">The sequence shown here is derived from an EMBL/GenBank/DDBJ whole genome shotgun (WGS) entry which is preliminary data.</text>
</comment>
<name>A0ABW1DFM3_9DEIO</name>
<keyword evidence="3" id="KW-1185">Reference proteome</keyword>
<dbReference type="RefSeq" id="WP_380046774.1">
    <property type="nucleotide sequence ID" value="NZ_JBHSOH010000005.1"/>
</dbReference>
<keyword evidence="1" id="KW-0732">Signal</keyword>
<reference evidence="3" key="1">
    <citation type="journal article" date="2019" name="Int. J. Syst. Evol. Microbiol.">
        <title>The Global Catalogue of Microorganisms (GCM) 10K type strain sequencing project: providing services to taxonomists for standard genome sequencing and annotation.</title>
        <authorList>
            <consortium name="The Broad Institute Genomics Platform"/>
            <consortium name="The Broad Institute Genome Sequencing Center for Infectious Disease"/>
            <person name="Wu L."/>
            <person name="Ma J."/>
        </authorList>
    </citation>
    <scope>NUCLEOTIDE SEQUENCE [LARGE SCALE GENOMIC DNA]</scope>
    <source>
        <strain evidence="3">CGMCC 1.15053</strain>
    </source>
</reference>
<dbReference type="EMBL" id="JBHSOH010000005">
    <property type="protein sequence ID" value="MFC5847538.1"/>
    <property type="molecule type" value="Genomic_DNA"/>
</dbReference>
<evidence type="ECO:0000313" key="3">
    <source>
        <dbReference type="Proteomes" id="UP001595979"/>
    </source>
</evidence>
<feature type="signal peptide" evidence="1">
    <location>
        <begin position="1"/>
        <end position="24"/>
    </location>
</feature>
<protein>
    <submittedName>
        <fullName evidence="2">Uncharacterized protein</fullName>
    </submittedName>
</protein>
<dbReference type="Proteomes" id="UP001595979">
    <property type="component" value="Unassembled WGS sequence"/>
</dbReference>
<feature type="chain" id="PRO_5046871923" evidence="1">
    <location>
        <begin position="25"/>
        <end position="180"/>
    </location>
</feature>